<organism evidence="1 2">
    <name type="scientific">Metallosphaera tengchongensis</name>
    <dbReference type="NCBI Taxonomy" id="1532350"/>
    <lineage>
        <taxon>Archaea</taxon>
        <taxon>Thermoproteota</taxon>
        <taxon>Thermoprotei</taxon>
        <taxon>Sulfolobales</taxon>
        <taxon>Sulfolobaceae</taxon>
        <taxon>Metallosphaera</taxon>
    </lineage>
</organism>
<dbReference type="GeneID" id="55642157"/>
<accession>A0A6N0NUK1</accession>
<dbReference type="OrthoDB" id="35434at2157"/>
<name>A0A6N0NUK1_9CREN</name>
<gene>
    <name evidence="1" type="ORF">GWK48_09395</name>
</gene>
<dbReference type="AlphaFoldDB" id="A0A6N0NUK1"/>
<dbReference type="Proteomes" id="UP000509301">
    <property type="component" value="Chromosome"/>
</dbReference>
<keyword evidence="2" id="KW-1185">Reference proteome</keyword>
<sequence length="146" mass="16648">MKVKIKSLGYLKGRDSLVVIPLAESGKYVLCLNFFEDVEDGRLARFVIVEDKYGELTDVKLVEGDEVMVEAEEVKGDMDTLSKLIRIERARKSSVVPLFINVEVKDEIRGDGRGVRGYFNYVRKYGQINLQKLRGKLTLSFEEVPE</sequence>
<evidence type="ECO:0000313" key="1">
    <source>
        <dbReference type="EMBL" id="QKR00564.1"/>
    </source>
</evidence>
<dbReference type="KEGG" id="mten:GWK48_09395"/>
<dbReference type="RefSeq" id="WP_174631670.1">
    <property type="nucleotide sequence ID" value="NZ_CP049074.1"/>
</dbReference>
<protein>
    <submittedName>
        <fullName evidence="1">Uncharacterized protein</fullName>
    </submittedName>
</protein>
<dbReference type="EMBL" id="CP049074">
    <property type="protein sequence ID" value="QKR00564.1"/>
    <property type="molecule type" value="Genomic_DNA"/>
</dbReference>
<reference evidence="1 2" key="1">
    <citation type="submission" date="2020-02" db="EMBL/GenBank/DDBJ databases">
        <title>Comparative genome analysis reveals the metabolism and evolution of the thermophilic archaeal genus Metallosphaera.</title>
        <authorList>
            <person name="Jiang C."/>
        </authorList>
    </citation>
    <scope>NUCLEOTIDE SEQUENCE [LARGE SCALE GENOMIC DNA]</scope>
    <source>
        <strain evidence="1 2">Ric-A</strain>
    </source>
</reference>
<proteinExistence type="predicted"/>
<evidence type="ECO:0000313" key="2">
    <source>
        <dbReference type="Proteomes" id="UP000509301"/>
    </source>
</evidence>